<protein>
    <submittedName>
        <fullName evidence="3">DUF4912 domain-containing protein</fullName>
    </submittedName>
</protein>
<organism evidence="3 4">
    <name type="scientific">Paenibacillus albus</name>
    <dbReference type="NCBI Taxonomy" id="2495582"/>
    <lineage>
        <taxon>Bacteria</taxon>
        <taxon>Bacillati</taxon>
        <taxon>Bacillota</taxon>
        <taxon>Bacilli</taxon>
        <taxon>Bacillales</taxon>
        <taxon>Paenibacillaceae</taxon>
        <taxon>Paenibacillus</taxon>
    </lineage>
</organism>
<gene>
    <name evidence="3" type="ORF">EJC50_17260</name>
</gene>
<dbReference type="InterPro" id="IPR013249">
    <property type="entry name" value="RNA_pol_sigma70_r4_t2"/>
</dbReference>
<dbReference type="AlphaFoldDB" id="A0A3Q8XAG6"/>
<proteinExistence type="predicted"/>
<dbReference type="InterPro" id="IPR032585">
    <property type="entry name" value="DUF4912"/>
</dbReference>
<dbReference type="InterPro" id="IPR011991">
    <property type="entry name" value="ArsR-like_HTH"/>
</dbReference>
<keyword evidence="1" id="KW-0238">DNA-binding</keyword>
<dbReference type="EMBL" id="CP034437">
    <property type="protein sequence ID" value="AZN43757.1"/>
    <property type="molecule type" value="Genomic_DNA"/>
</dbReference>
<dbReference type="Gene3D" id="1.10.10.60">
    <property type="entry name" value="Homeodomain-like"/>
    <property type="match status" value="1"/>
</dbReference>
<dbReference type="Pfam" id="PF16258">
    <property type="entry name" value="DUF4912"/>
    <property type="match status" value="1"/>
</dbReference>
<evidence type="ECO:0000259" key="2">
    <source>
        <dbReference type="Pfam" id="PF08281"/>
    </source>
</evidence>
<dbReference type="RefSeq" id="WP_126020559.1">
    <property type="nucleotide sequence ID" value="NZ_CP034437.1"/>
</dbReference>
<evidence type="ECO:0000313" key="4">
    <source>
        <dbReference type="Proteomes" id="UP000272528"/>
    </source>
</evidence>
<dbReference type="Proteomes" id="UP000272528">
    <property type="component" value="Chromosome"/>
</dbReference>
<evidence type="ECO:0000313" key="3">
    <source>
        <dbReference type="EMBL" id="AZN43757.1"/>
    </source>
</evidence>
<keyword evidence="4" id="KW-1185">Reference proteome</keyword>
<feature type="domain" description="RNA polymerase sigma factor 70 region 4 type 2" evidence="2">
    <location>
        <begin position="3"/>
        <end position="32"/>
    </location>
</feature>
<dbReference type="Pfam" id="PF08281">
    <property type="entry name" value="Sigma70_r4_2"/>
    <property type="match status" value="1"/>
</dbReference>
<dbReference type="KEGG" id="palb:EJC50_17260"/>
<sequence>MEEIIRLKQEGLSQREIAARLGISSSKVRYHLVKHGLLPQSGRSSGRKDENAEVPEVDFAYLPQTAGLNQDRLVLLPRDPETLYVYWMLTERRIRMIEQHFHSAWHELPKWLRVYDVSYTAFNGNNANRSWDIQVNRDADNWFIKGMSAGTVFCVDFGTTALDGRFITLLRSNVAETPRLHGEYSPAQNDSVWVSSEPIKQPDWAESFTGYSIAE</sequence>
<dbReference type="CDD" id="cd00090">
    <property type="entry name" value="HTH_ARSR"/>
    <property type="match status" value="1"/>
</dbReference>
<dbReference type="GO" id="GO:0016987">
    <property type="term" value="F:sigma factor activity"/>
    <property type="evidence" value="ECO:0007669"/>
    <property type="project" value="InterPro"/>
</dbReference>
<dbReference type="GO" id="GO:0006352">
    <property type="term" value="P:DNA-templated transcription initiation"/>
    <property type="evidence" value="ECO:0007669"/>
    <property type="project" value="InterPro"/>
</dbReference>
<evidence type="ECO:0000256" key="1">
    <source>
        <dbReference type="ARBA" id="ARBA00023125"/>
    </source>
</evidence>
<dbReference type="GO" id="GO:0003677">
    <property type="term" value="F:DNA binding"/>
    <property type="evidence" value="ECO:0007669"/>
    <property type="project" value="UniProtKB-KW"/>
</dbReference>
<accession>A0A3Q8XAG6</accession>
<dbReference type="OrthoDB" id="9812700at2"/>
<name>A0A3Q8XAG6_9BACL</name>
<reference evidence="4" key="1">
    <citation type="submission" date="2018-12" db="EMBL/GenBank/DDBJ databases">
        <title>Genome sequence of Peanibacillus sp.</title>
        <authorList>
            <person name="Subramani G."/>
            <person name="Srinivasan S."/>
            <person name="Kim M.K."/>
        </authorList>
    </citation>
    <scope>NUCLEOTIDE SEQUENCE [LARGE SCALE GENOMIC DNA]</scope>
    <source>
        <strain evidence="4">18JY67-1</strain>
    </source>
</reference>